<dbReference type="OrthoDB" id="343875at2759"/>
<evidence type="ECO:0000313" key="4">
    <source>
        <dbReference type="Proteomes" id="UP000515908"/>
    </source>
</evidence>
<gene>
    <name evidence="3" type="ORF">ADEAN_000613600</name>
</gene>
<keyword evidence="2" id="KW-0802">TPR repeat</keyword>
<proteinExistence type="predicted"/>
<keyword evidence="4" id="KW-1185">Reference proteome</keyword>
<organism evidence="3 4">
    <name type="scientific">Angomonas deanei</name>
    <dbReference type="NCBI Taxonomy" id="59799"/>
    <lineage>
        <taxon>Eukaryota</taxon>
        <taxon>Discoba</taxon>
        <taxon>Euglenozoa</taxon>
        <taxon>Kinetoplastea</taxon>
        <taxon>Metakinetoplastina</taxon>
        <taxon>Trypanosomatida</taxon>
        <taxon>Trypanosomatidae</taxon>
        <taxon>Strigomonadinae</taxon>
        <taxon>Angomonas</taxon>
    </lineage>
</organism>
<reference evidence="3 4" key="1">
    <citation type="submission" date="2020-08" db="EMBL/GenBank/DDBJ databases">
        <authorList>
            <person name="Newling K."/>
            <person name="Davey J."/>
            <person name="Forrester S."/>
        </authorList>
    </citation>
    <scope>NUCLEOTIDE SEQUENCE [LARGE SCALE GENOMIC DNA]</scope>
    <source>
        <strain evidence="4">Crithidia deanei Carvalho (ATCC PRA-265)</strain>
    </source>
</reference>
<dbReference type="SMART" id="SM00028">
    <property type="entry name" value="TPR"/>
    <property type="match status" value="2"/>
</dbReference>
<evidence type="ECO:0000313" key="3">
    <source>
        <dbReference type="EMBL" id="CAD2218645.1"/>
    </source>
</evidence>
<evidence type="ECO:0000256" key="1">
    <source>
        <dbReference type="ARBA" id="ARBA00022737"/>
    </source>
</evidence>
<dbReference type="InterPro" id="IPR011990">
    <property type="entry name" value="TPR-like_helical_dom_sf"/>
</dbReference>
<dbReference type="EMBL" id="LR877155">
    <property type="protein sequence ID" value="CAD2218645.1"/>
    <property type="molecule type" value="Genomic_DNA"/>
</dbReference>
<dbReference type="GO" id="GO:0000993">
    <property type="term" value="F:RNA polymerase II complex binding"/>
    <property type="evidence" value="ECO:0007669"/>
    <property type="project" value="TreeGrafter"/>
</dbReference>
<dbReference type="Proteomes" id="UP000515908">
    <property type="component" value="Chromosome 11"/>
</dbReference>
<sequence>MYFKAVSERNVASYFPSISAVLDNVRLNGSPEECALADYHGGRLFLACGDYIKAKALLQSALRFFPNLLSARIQYTNAFLLSGDIKHGLELLVNLQKEYPNQKEIQELMCVYASENGVYDVALQCSRRLSASVEQGDINSSMISLWCSRFSSAEHSRLLAQVIKLLKTMQQEVPLELYCNYATATEDADALQALIDNELGGNVLEKDSLSAQHIPLLYNLALLLEKNGKDEPRAKKIHMHIIKHHGCFVPSYIRLHELARRRGSMKESVSWLTLLSQVMSDEPIARSYLGNLLLEEQEVLLSTKLLRGCSENSALTAILSCASAYFELSQIPSQNGESYLKKSKQMFQYALRRDSSNILAAHGLACCLGVEQNFEVCQLLLKHINEVIPNADFVRQSHSAHMANIKTISETFKGAVDYAEKEEKQTPELECMLAFCLSVENQYDKAIEICERVAKENPNEPMFSYNLVLLLLAAFNHGLCGHSPLSMADGEKV</sequence>
<evidence type="ECO:0000256" key="2">
    <source>
        <dbReference type="ARBA" id="ARBA00022803"/>
    </source>
</evidence>
<dbReference type="SUPFAM" id="SSF48452">
    <property type="entry name" value="TPR-like"/>
    <property type="match status" value="2"/>
</dbReference>
<dbReference type="InterPro" id="IPR019734">
    <property type="entry name" value="TPR_rpt"/>
</dbReference>
<dbReference type="PANTHER" id="PTHR14027">
    <property type="entry name" value="RNA POLYMERASE-ASSOCIATED PROTEIN CTR9"/>
    <property type="match status" value="1"/>
</dbReference>
<evidence type="ECO:0008006" key="5">
    <source>
        <dbReference type="Google" id="ProtNLM"/>
    </source>
</evidence>
<dbReference type="GO" id="GO:0016593">
    <property type="term" value="C:Cdc73/Paf1 complex"/>
    <property type="evidence" value="ECO:0007669"/>
    <property type="project" value="TreeGrafter"/>
</dbReference>
<accession>A0A7G2CH25</accession>
<dbReference type="Gene3D" id="1.25.40.10">
    <property type="entry name" value="Tetratricopeptide repeat domain"/>
    <property type="match status" value="2"/>
</dbReference>
<dbReference type="InterPro" id="IPR031101">
    <property type="entry name" value="Ctr9"/>
</dbReference>
<dbReference type="PANTHER" id="PTHR14027:SF2">
    <property type="entry name" value="RNA POLYMERASE-ASSOCIATED PROTEIN CTR9 HOMOLOG"/>
    <property type="match status" value="1"/>
</dbReference>
<dbReference type="GO" id="GO:0006368">
    <property type="term" value="P:transcription elongation by RNA polymerase II"/>
    <property type="evidence" value="ECO:0007669"/>
    <property type="project" value="TreeGrafter"/>
</dbReference>
<keyword evidence="1" id="KW-0677">Repeat</keyword>
<protein>
    <recommendedName>
        <fullName evidence="5">Tetratricopeptide repeat</fullName>
    </recommendedName>
</protein>
<dbReference type="GO" id="GO:0006355">
    <property type="term" value="P:regulation of DNA-templated transcription"/>
    <property type="evidence" value="ECO:0007669"/>
    <property type="project" value="InterPro"/>
</dbReference>
<name>A0A7G2CH25_9TRYP</name>
<dbReference type="AlphaFoldDB" id="A0A7G2CH25"/>
<dbReference type="VEuPathDB" id="TriTrypDB:ADEAN_000613600"/>